<feature type="chain" id="PRO_5042523158" evidence="2">
    <location>
        <begin position="22"/>
        <end position="143"/>
    </location>
</feature>
<name>A0AAJ0B3X6_9PEZI</name>
<protein>
    <submittedName>
        <fullName evidence="3">Uncharacterized protein</fullName>
    </submittedName>
</protein>
<organism evidence="3 4">
    <name type="scientific">Echria macrotheca</name>
    <dbReference type="NCBI Taxonomy" id="438768"/>
    <lineage>
        <taxon>Eukaryota</taxon>
        <taxon>Fungi</taxon>
        <taxon>Dikarya</taxon>
        <taxon>Ascomycota</taxon>
        <taxon>Pezizomycotina</taxon>
        <taxon>Sordariomycetes</taxon>
        <taxon>Sordariomycetidae</taxon>
        <taxon>Sordariales</taxon>
        <taxon>Schizotheciaceae</taxon>
        <taxon>Echria</taxon>
    </lineage>
</organism>
<evidence type="ECO:0000313" key="3">
    <source>
        <dbReference type="EMBL" id="KAK1751112.1"/>
    </source>
</evidence>
<keyword evidence="1" id="KW-0812">Transmembrane</keyword>
<feature type="transmembrane region" description="Helical" evidence="1">
    <location>
        <begin position="45"/>
        <end position="65"/>
    </location>
</feature>
<dbReference type="EMBL" id="MU839843">
    <property type="protein sequence ID" value="KAK1751112.1"/>
    <property type="molecule type" value="Genomic_DNA"/>
</dbReference>
<gene>
    <name evidence="3" type="ORF">QBC47DRAFT_84340</name>
</gene>
<feature type="transmembrane region" description="Helical" evidence="1">
    <location>
        <begin position="126"/>
        <end position="142"/>
    </location>
</feature>
<evidence type="ECO:0000256" key="1">
    <source>
        <dbReference type="SAM" id="Phobius"/>
    </source>
</evidence>
<dbReference type="InterPro" id="IPR046580">
    <property type="entry name" value="DUF6640"/>
</dbReference>
<feature type="signal peptide" evidence="2">
    <location>
        <begin position="1"/>
        <end position="21"/>
    </location>
</feature>
<keyword evidence="2" id="KW-0732">Signal</keyword>
<evidence type="ECO:0000256" key="2">
    <source>
        <dbReference type="SAM" id="SignalP"/>
    </source>
</evidence>
<dbReference type="AlphaFoldDB" id="A0AAJ0B3X6"/>
<keyword evidence="1" id="KW-1133">Transmembrane helix</keyword>
<feature type="transmembrane region" description="Helical" evidence="1">
    <location>
        <begin position="86"/>
        <end position="106"/>
    </location>
</feature>
<accession>A0AAJ0B3X6</accession>
<reference evidence="3" key="1">
    <citation type="submission" date="2023-06" db="EMBL/GenBank/DDBJ databases">
        <title>Genome-scale phylogeny and comparative genomics of the fungal order Sordariales.</title>
        <authorList>
            <consortium name="Lawrence Berkeley National Laboratory"/>
            <person name="Hensen N."/>
            <person name="Bonometti L."/>
            <person name="Westerberg I."/>
            <person name="Brannstrom I.O."/>
            <person name="Guillou S."/>
            <person name="Cros-Aarteil S."/>
            <person name="Calhoun S."/>
            <person name="Haridas S."/>
            <person name="Kuo A."/>
            <person name="Mondo S."/>
            <person name="Pangilinan J."/>
            <person name="Riley R."/>
            <person name="Labutti K."/>
            <person name="Andreopoulos B."/>
            <person name="Lipzen A."/>
            <person name="Chen C."/>
            <person name="Yanf M."/>
            <person name="Daum C."/>
            <person name="Ng V."/>
            <person name="Clum A."/>
            <person name="Steindorff A."/>
            <person name="Ohm R."/>
            <person name="Martin F."/>
            <person name="Silar P."/>
            <person name="Natvig D."/>
            <person name="Lalanne C."/>
            <person name="Gautier V."/>
            <person name="Ament-Velasquez S.L."/>
            <person name="Kruys A."/>
            <person name="Hutchinson M.I."/>
            <person name="Powell A.J."/>
            <person name="Barry K."/>
            <person name="Miller A.N."/>
            <person name="Grigoriev I.V."/>
            <person name="Debuchy R."/>
            <person name="Gladieux P."/>
            <person name="Thoren M.H."/>
            <person name="Johannesson H."/>
        </authorList>
    </citation>
    <scope>NUCLEOTIDE SEQUENCE</scope>
    <source>
        <strain evidence="3">PSN4</strain>
    </source>
</reference>
<dbReference type="Pfam" id="PF20345">
    <property type="entry name" value="DUF6640"/>
    <property type="match status" value="1"/>
</dbReference>
<dbReference type="Proteomes" id="UP001239445">
    <property type="component" value="Unassembled WGS sequence"/>
</dbReference>
<sequence>MLGRILLTIDSLLLLLGAPLADYNHTHIFNPRWPPHAKFHCGQTITISVLLGLATLFYTWQPVLAQTKSTSSSLSATQAAVARQSLHAAVFTGSVYWLGGLAAIQYPGALGTDPEFGTGFPQGKGFSVALGLGILGWALETFT</sequence>
<proteinExistence type="predicted"/>
<comment type="caution">
    <text evidence="3">The sequence shown here is derived from an EMBL/GenBank/DDBJ whole genome shotgun (WGS) entry which is preliminary data.</text>
</comment>
<keyword evidence="1" id="KW-0472">Membrane</keyword>
<evidence type="ECO:0000313" key="4">
    <source>
        <dbReference type="Proteomes" id="UP001239445"/>
    </source>
</evidence>
<keyword evidence="4" id="KW-1185">Reference proteome</keyword>